<dbReference type="SUPFAM" id="SSF51679">
    <property type="entry name" value="Bacterial luciferase-like"/>
    <property type="match status" value="1"/>
</dbReference>
<organism evidence="2 3">
    <name type="scientific">Rhodococcus spelaei</name>
    <dbReference type="NCBI Taxonomy" id="2546320"/>
    <lineage>
        <taxon>Bacteria</taxon>
        <taxon>Bacillati</taxon>
        <taxon>Actinomycetota</taxon>
        <taxon>Actinomycetes</taxon>
        <taxon>Mycobacteriales</taxon>
        <taxon>Nocardiaceae</taxon>
        <taxon>Rhodococcus</taxon>
    </lineage>
</organism>
<dbReference type="GO" id="GO:0016705">
    <property type="term" value="F:oxidoreductase activity, acting on paired donors, with incorporation or reduction of molecular oxygen"/>
    <property type="evidence" value="ECO:0007669"/>
    <property type="project" value="InterPro"/>
</dbReference>
<dbReference type="InterPro" id="IPR050564">
    <property type="entry name" value="F420-G6PD/mer"/>
</dbReference>
<accession>A0A541BP46</accession>
<feature type="domain" description="Luciferase-like" evidence="1">
    <location>
        <begin position="13"/>
        <end position="185"/>
    </location>
</feature>
<dbReference type="Gene3D" id="3.20.20.30">
    <property type="entry name" value="Luciferase-like domain"/>
    <property type="match status" value="1"/>
</dbReference>
<protein>
    <submittedName>
        <fullName evidence="2">LLM class flavin-dependent oxidoreductase</fullName>
    </submittedName>
</protein>
<gene>
    <name evidence="2" type="ORF">FK531_05495</name>
</gene>
<evidence type="ECO:0000313" key="3">
    <source>
        <dbReference type="Proteomes" id="UP000316256"/>
    </source>
</evidence>
<dbReference type="PANTHER" id="PTHR43244:SF2">
    <property type="entry name" value="CONSERVED HYPOTHETICAL ALANINE AND PROLINE-RICH PROTEIN"/>
    <property type="match status" value="1"/>
</dbReference>
<comment type="caution">
    <text evidence="2">The sequence shown here is derived from an EMBL/GenBank/DDBJ whole genome shotgun (WGS) entry which is preliminary data.</text>
</comment>
<dbReference type="InterPro" id="IPR011251">
    <property type="entry name" value="Luciferase-like_dom"/>
</dbReference>
<keyword evidence="3" id="KW-1185">Reference proteome</keyword>
<dbReference type="PANTHER" id="PTHR43244">
    <property type="match status" value="1"/>
</dbReference>
<proteinExistence type="predicted"/>
<dbReference type="InterPro" id="IPR036661">
    <property type="entry name" value="Luciferase-like_sf"/>
</dbReference>
<evidence type="ECO:0000259" key="1">
    <source>
        <dbReference type="Pfam" id="PF00296"/>
    </source>
</evidence>
<dbReference type="OrthoDB" id="5241778at2"/>
<evidence type="ECO:0000313" key="2">
    <source>
        <dbReference type="EMBL" id="TQF74107.1"/>
    </source>
</evidence>
<dbReference type="EMBL" id="VIGH01000002">
    <property type="protein sequence ID" value="TQF74107.1"/>
    <property type="molecule type" value="Genomic_DNA"/>
</dbReference>
<dbReference type="RefSeq" id="WP_142095948.1">
    <property type="nucleotide sequence ID" value="NZ_VIGH01000002.1"/>
</dbReference>
<sequence>MRVVVVEAPTGSGRQWAERARVLDEQGFDALLVPDTLWTPSPFPALAAAAAVTRTLRLRTWVAAAPLRTAAALTRECRALQALSDGRFELGIGAGRPDAEAEAGRLGTSWGTAAQRIHAVEESVAAVRAGVDPVPEVVVSAAGPRMLAAAGRVADRVALALGPTTTEADLADAVERARETCGRAMTFTQSLVGIGDALPSYFARTGGPTLAELLQLGSAGLLPADPGRAADVLCTREEELGIAEVTVPGELSEAFAPVLARLRR</sequence>
<dbReference type="AlphaFoldDB" id="A0A541BP46"/>
<name>A0A541BP46_9NOCA</name>
<dbReference type="Pfam" id="PF00296">
    <property type="entry name" value="Bac_luciferase"/>
    <property type="match status" value="1"/>
</dbReference>
<reference evidence="2 3" key="1">
    <citation type="submission" date="2019-06" db="EMBL/GenBank/DDBJ databases">
        <title>Rhodococcus spaelei sp. nov., isolated from a cave.</title>
        <authorList>
            <person name="Lee S.D."/>
        </authorList>
    </citation>
    <scope>NUCLEOTIDE SEQUENCE [LARGE SCALE GENOMIC DNA]</scope>
    <source>
        <strain evidence="2 3">C9-5</strain>
    </source>
</reference>
<dbReference type="Proteomes" id="UP000316256">
    <property type="component" value="Unassembled WGS sequence"/>
</dbReference>